<evidence type="ECO:0000313" key="1">
    <source>
        <dbReference type="EMBL" id="MBE9040907.1"/>
    </source>
</evidence>
<evidence type="ECO:0000313" key="2">
    <source>
        <dbReference type="Proteomes" id="UP000621799"/>
    </source>
</evidence>
<protein>
    <submittedName>
        <fullName evidence="1">Uncharacterized protein</fullName>
    </submittedName>
</protein>
<accession>A0A928VY38</accession>
<dbReference type="Proteomes" id="UP000621799">
    <property type="component" value="Unassembled WGS sequence"/>
</dbReference>
<reference evidence="1" key="1">
    <citation type="submission" date="2020-10" db="EMBL/GenBank/DDBJ databases">
        <authorList>
            <person name="Castelo-Branco R."/>
            <person name="Eusebio N."/>
            <person name="Adriana R."/>
            <person name="Vieira A."/>
            <person name="Brugerolle De Fraissinette N."/>
            <person name="Rezende De Castro R."/>
            <person name="Schneider M.P."/>
            <person name="Vasconcelos V."/>
            <person name="Leao P.N."/>
        </authorList>
    </citation>
    <scope>NUCLEOTIDE SEQUENCE</scope>
    <source>
        <strain evidence="1">LEGE 11467</strain>
    </source>
</reference>
<proteinExistence type="predicted"/>
<dbReference type="RefSeq" id="WP_264321140.1">
    <property type="nucleotide sequence ID" value="NZ_JADEXN010000131.1"/>
</dbReference>
<dbReference type="EMBL" id="JADEXN010000131">
    <property type="protein sequence ID" value="MBE9040907.1"/>
    <property type="molecule type" value="Genomic_DNA"/>
</dbReference>
<comment type="caution">
    <text evidence="1">The sequence shown here is derived from an EMBL/GenBank/DDBJ whole genome shotgun (WGS) entry which is preliminary data.</text>
</comment>
<gene>
    <name evidence="1" type="ORF">IQ235_08960</name>
</gene>
<keyword evidence="2" id="KW-1185">Reference proteome</keyword>
<dbReference type="AlphaFoldDB" id="A0A928VY38"/>
<organism evidence="1 2">
    <name type="scientific">Zarconia navalis LEGE 11467</name>
    <dbReference type="NCBI Taxonomy" id="1828826"/>
    <lineage>
        <taxon>Bacteria</taxon>
        <taxon>Bacillati</taxon>
        <taxon>Cyanobacteriota</taxon>
        <taxon>Cyanophyceae</taxon>
        <taxon>Oscillatoriophycideae</taxon>
        <taxon>Oscillatoriales</taxon>
        <taxon>Oscillatoriales incertae sedis</taxon>
        <taxon>Zarconia</taxon>
        <taxon>Zarconia navalis</taxon>
    </lineage>
</organism>
<name>A0A928VY38_9CYAN</name>
<sequence>MNEFIVIVESDADARTATELAERILIEKIEWLERDTLKYLFRWSGLQENTDNSCWKDIKKIVQNFQDTSQFRPPRFLGRRRTNNTPLKADGAAAIKILNLVYFLQKERAIKAVFLIRDLDNQPERREGLEQARMQDIDRKPKLEIVLGTANRMREAWVLNGFIPANSLEEQLFAKIKQQLAFDPCTESEKLRSTSREDRDRLRNPKVIVGELTATDMERERQCWEETSLMILQERGKNTGLTDYIREIEERLVPIICES</sequence>